<dbReference type="AlphaFoldDB" id="X1D0L0"/>
<reference evidence="1" key="1">
    <citation type="journal article" date="2014" name="Front. Microbiol.">
        <title>High frequency of phylogenetically diverse reductive dehalogenase-homologous genes in deep subseafloor sedimentary metagenomes.</title>
        <authorList>
            <person name="Kawai M."/>
            <person name="Futagami T."/>
            <person name="Toyoda A."/>
            <person name="Takaki Y."/>
            <person name="Nishi S."/>
            <person name="Hori S."/>
            <person name="Arai W."/>
            <person name="Tsubouchi T."/>
            <person name="Morono Y."/>
            <person name="Uchiyama I."/>
            <person name="Ito T."/>
            <person name="Fujiyama A."/>
            <person name="Inagaki F."/>
            <person name="Takami H."/>
        </authorList>
    </citation>
    <scope>NUCLEOTIDE SEQUENCE</scope>
    <source>
        <strain evidence="1">Expedition CK06-06</strain>
    </source>
</reference>
<sequence>KGWVIIKSSKNKYYAQKGENIYSGFNKDLNKLIEWIDTRGKIMDNKQS</sequence>
<feature type="non-terminal residue" evidence="1">
    <location>
        <position position="1"/>
    </location>
</feature>
<protein>
    <submittedName>
        <fullName evidence="1">Uncharacterized protein</fullName>
    </submittedName>
</protein>
<name>X1D0L0_9ZZZZ</name>
<accession>X1D0L0</accession>
<gene>
    <name evidence="1" type="ORF">S01H4_52665</name>
</gene>
<comment type="caution">
    <text evidence="1">The sequence shown here is derived from an EMBL/GenBank/DDBJ whole genome shotgun (WGS) entry which is preliminary data.</text>
</comment>
<dbReference type="EMBL" id="BART01030116">
    <property type="protein sequence ID" value="GAH14356.1"/>
    <property type="molecule type" value="Genomic_DNA"/>
</dbReference>
<organism evidence="1">
    <name type="scientific">marine sediment metagenome</name>
    <dbReference type="NCBI Taxonomy" id="412755"/>
    <lineage>
        <taxon>unclassified sequences</taxon>
        <taxon>metagenomes</taxon>
        <taxon>ecological metagenomes</taxon>
    </lineage>
</organism>
<evidence type="ECO:0000313" key="1">
    <source>
        <dbReference type="EMBL" id="GAH14356.1"/>
    </source>
</evidence>
<proteinExistence type="predicted"/>